<evidence type="ECO:0000313" key="11">
    <source>
        <dbReference type="Proteomes" id="UP000177010"/>
    </source>
</evidence>
<dbReference type="Proteomes" id="UP000177010">
    <property type="component" value="Unassembled WGS sequence"/>
</dbReference>
<comment type="function">
    <text evidence="8">Probably a riboflavin-binding protein that interacts with the energy-coupling factor (ECF) ABC-transporter complex.</text>
</comment>
<dbReference type="EMBL" id="MIQE01000021">
    <property type="protein sequence ID" value="OFA10065.1"/>
    <property type="molecule type" value="Genomic_DNA"/>
</dbReference>
<dbReference type="GO" id="GO:0005886">
    <property type="term" value="C:plasma membrane"/>
    <property type="evidence" value="ECO:0007669"/>
    <property type="project" value="UniProtKB-SubCell"/>
</dbReference>
<dbReference type="PANTHER" id="PTHR38438:SF1">
    <property type="entry name" value="RIBOFLAVIN TRANSPORTER RIBU"/>
    <property type="match status" value="1"/>
</dbReference>
<comment type="similarity">
    <text evidence="2 8">Belongs to the prokaryotic riboflavin transporter (P-RFT) (TC 2.A.87) family.</text>
</comment>
<proteinExistence type="inferred from homology"/>
<evidence type="ECO:0000256" key="6">
    <source>
        <dbReference type="ARBA" id="ARBA00022989"/>
    </source>
</evidence>
<feature type="transmembrane region" description="Helical" evidence="9">
    <location>
        <begin position="117"/>
        <end position="140"/>
    </location>
</feature>
<evidence type="ECO:0000256" key="2">
    <source>
        <dbReference type="ARBA" id="ARBA00005540"/>
    </source>
</evidence>
<sequence length="194" mass="21206">MENSGKNSQLATTRLVEMSVLAGLSYVLMFISFPIIPVVPYMRLDLADMPILLGTVLFGPVGGMTIAGLKALLYWVTTGADVINFIGVGSSLISSLVLIWAYYLANRLFSFTNGWKKGVLVVLIMAIALTIIMSLTNWLGVIPLYMNLIGMKLGFPLATVILTGVVPFNLIKGIFVGTIFYVVKTLMVPRLRLR</sequence>
<evidence type="ECO:0000256" key="3">
    <source>
        <dbReference type="ARBA" id="ARBA00022448"/>
    </source>
</evidence>
<dbReference type="GO" id="GO:0032217">
    <property type="term" value="F:riboflavin transmembrane transporter activity"/>
    <property type="evidence" value="ECO:0007669"/>
    <property type="project" value="UniProtKB-UniRule"/>
</dbReference>
<gene>
    <name evidence="10" type="primary">ribU</name>
    <name evidence="10" type="ORF">LASUN_20040</name>
</gene>
<dbReference type="InterPro" id="IPR025720">
    <property type="entry name" value="RibU"/>
</dbReference>
<evidence type="ECO:0000256" key="5">
    <source>
        <dbReference type="ARBA" id="ARBA00022692"/>
    </source>
</evidence>
<keyword evidence="7 8" id="KW-0472">Membrane</keyword>
<dbReference type="Pfam" id="PF12822">
    <property type="entry name" value="ECF_trnsprt"/>
    <property type="match status" value="1"/>
</dbReference>
<feature type="transmembrane region" description="Helical" evidence="9">
    <location>
        <begin position="20"/>
        <end position="39"/>
    </location>
</feature>
<accession>A0A1E7XAB6</accession>
<dbReference type="PANTHER" id="PTHR38438">
    <property type="entry name" value="RIBOFLAVIN TRANSPORTER RIBU"/>
    <property type="match status" value="1"/>
</dbReference>
<dbReference type="InterPro" id="IPR024529">
    <property type="entry name" value="ECF_trnsprt_substrate-spec"/>
</dbReference>
<name>A0A1E7XAB6_9LACO</name>
<organism evidence="10 11">
    <name type="scientific">Lentilactobacillus sunkii</name>
    <dbReference type="NCBI Taxonomy" id="481719"/>
    <lineage>
        <taxon>Bacteria</taxon>
        <taxon>Bacillati</taxon>
        <taxon>Bacillota</taxon>
        <taxon>Bacilli</taxon>
        <taxon>Lactobacillales</taxon>
        <taxon>Lactobacillaceae</taxon>
        <taxon>Lentilactobacillus</taxon>
    </lineage>
</organism>
<dbReference type="RefSeq" id="WP_070368312.1">
    <property type="nucleotide sequence ID" value="NZ_JAZHVW010000003.1"/>
</dbReference>
<dbReference type="PIRSF" id="PIRSF037778">
    <property type="entry name" value="UCP037778_transp_RibU"/>
    <property type="match status" value="1"/>
</dbReference>
<evidence type="ECO:0000256" key="1">
    <source>
        <dbReference type="ARBA" id="ARBA00004651"/>
    </source>
</evidence>
<comment type="subcellular location">
    <subcellularLocation>
        <location evidence="1">Cell membrane</location>
        <topology evidence="1">Multi-pass membrane protein</topology>
    </subcellularLocation>
</comment>
<keyword evidence="3 8" id="KW-0813">Transport</keyword>
<feature type="transmembrane region" description="Helical" evidence="9">
    <location>
        <begin position="51"/>
        <end position="76"/>
    </location>
</feature>
<evidence type="ECO:0000256" key="4">
    <source>
        <dbReference type="ARBA" id="ARBA00022475"/>
    </source>
</evidence>
<comment type="caution">
    <text evidence="10">The sequence shown here is derived from an EMBL/GenBank/DDBJ whole genome shotgun (WGS) entry which is preliminary data.</text>
</comment>
<dbReference type="Gene3D" id="1.10.1760.20">
    <property type="match status" value="1"/>
</dbReference>
<dbReference type="AlphaFoldDB" id="A0A1E7XAB6"/>
<evidence type="ECO:0000256" key="8">
    <source>
        <dbReference type="PIRNR" id="PIRNR037778"/>
    </source>
</evidence>
<protein>
    <recommendedName>
        <fullName evidence="8">Riboflavin transporter</fullName>
    </recommendedName>
</protein>
<evidence type="ECO:0000313" key="10">
    <source>
        <dbReference type="EMBL" id="OFA10065.1"/>
    </source>
</evidence>
<keyword evidence="6 9" id="KW-1133">Transmembrane helix</keyword>
<feature type="transmembrane region" description="Helical" evidence="9">
    <location>
        <begin position="160"/>
        <end position="183"/>
    </location>
</feature>
<reference evidence="10 11" key="1">
    <citation type="submission" date="2016-09" db="EMBL/GenBank/DDBJ databases">
        <title>Genome Sequence of Lactobacillus sunkii Strain CG01.</title>
        <authorList>
            <person name="Poehlein A."/>
            <person name="Gabris C."/>
            <person name="Bengelsdorf F.R."/>
            <person name="Duerre P."/>
            <person name="Daniel R."/>
        </authorList>
    </citation>
    <scope>NUCLEOTIDE SEQUENCE [LARGE SCALE GENOMIC DNA]</scope>
    <source>
        <strain evidence="10 11">CG_D</strain>
    </source>
</reference>
<evidence type="ECO:0000256" key="9">
    <source>
        <dbReference type="SAM" id="Phobius"/>
    </source>
</evidence>
<keyword evidence="5 9" id="KW-0812">Transmembrane</keyword>
<evidence type="ECO:0000256" key="7">
    <source>
        <dbReference type="ARBA" id="ARBA00023136"/>
    </source>
</evidence>
<feature type="transmembrane region" description="Helical" evidence="9">
    <location>
        <begin position="82"/>
        <end position="105"/>
    </location>
</feature>
<dbReference type="STRING" id="481719.LASUN_20040"/>
<keyword evidence="4 8" id="KW-1003">Cell membrane</keyword>